<accession>A0AAW0XNL1</accession>
<evidence type="ECO:0000313" key="1">
    <source>
        <dbReference type="EMBL" id="KAK8741969.1"/>
    </source>
</evidence>
<comment type="caution">
    <text evidence="1">The sequence shown here is derived from an EMBL/GenBank/DDBJ whole genome shotgun (WGS) entry which is preliminary data.</text>
</comment>
<keyword evidence="2" id="KW-1185">Reference proteome</keyword>
<dbReference type="EMBL" id="JARKIK010000029">
    <property type="protein sequence ID" value="KAK8741966.1"/>
    <property type="molecule type" value="Genomic_DNA"/>
</dbReference>
<evidence type="ECO:0000313" key="2">
    <source>
        <dbReference type="Proteomes" id="UP001445076"/>
    </source>
</evidence>
<dbReference type="EMBL" id="JARKIK010000029">
    <property type="protein sequence ID" value="KAK8741969.1"/>
    <property type="molecule type" value="Genomic_DNA"/>
</dbReference>
<reference evidence="1 2" key="1">
    <citation type="journal article" date="2024" name="BMC Genomics">
        <title>Genome assembly of redclaw crayfish (Cherax quadricarinatus) provides insights into its immune adaptation and hypoxia tolerance.</title>
        <authorList>
            <person name="Liu Z."/>
            <person name="Zheng J."/>
            <person name="Li H."/>
            <person name="Fang K."/>
            <person name="Wang S."/>
            <person name="He J."/>
            <person name="Zhou D."/>
            <person name="Weng S."/>
            <person name="Chi M."/>
            <person name="Gu Z."/>
            <person name="He J."/>
            <person name="Li F."/>
            <person name="Wang M."/>
        </authorList>
    </citation>
    <scope>NUCLEOTIDE SEQUENCE [LARGE SCALE GENOMIC DNA]</scope>
    <source>
        <strain evidence="1">ZL_2023a</strain>
    </source>
</reference>
<proteinExistence type="predicted"/>
<sequence>MHLMPGPWAGLGILEHAPDTGYPWQGWVFWSMYLMQGSLAGSGILEHVPDAGSPGKVGYSGACTRHRVPWQGWAFWSMHQAQGPLAGLGILEHASDAGCCSATVQLITCKLFTN</sequence>
<name>A0AAW0XNL1_CHEQU</name>
<gene>
    <name evidence="1" type="ORF">OTU49_002042</name>
</gene>
<dbReference type="AlphaFoldDB" id="A0AAW0XNL1"/>
<organism evidence="1 2">
    <name type="scientific">Cherax quadricarinatus</name>
    <name type="common">Australian red claw crayfish</name>
    <dbReference type="NCBI Taxonomy" id="27406"/>
    <lineage>
        <taxon>Eukaryota</taxon>
        <taxon>Metazoa</taxon>
        <taxon>Ecdysozoa</taxon>
        <taxon>Arthropoda</taxon>
        <taxon>Crustacea</taxon>
        <taxon>Multicrustacea</taxon>
        <taxon>Malacostraca</taxon>
        <taxon>Eumalacostraca</taxon>
        <taxon>Eucarida</taxon>
        <taxon>Decapoda</taxon>
        <taxon>Pleocyemata</taxon>
        <taxon>Astacidea</taxon>
        <taxon>Parastacoidea</taxon>
        <taxon>Parastacidae</taxon>
        <taxon>Cherax</taxon>
    </lineage>
</organism>
<protein>
    <submittedName>
        <fullName evidence="1">Uncharacterized protein</fullName>
    </submittedName>
</protein>
<dbReference type="Proteomes" id="UP001445076">
    <property type="component" value="Unassembled WGS sequence"/>
</dbReference>
<reference evidence="1" key="2">
    <citation type="submission" date="2024-01" db="EMBL/GenBank/DDBJ databases">
        <authorList>
            <person name="He J."/>
            <person name="Wang M."/>
            <person name="Zheng J."/>
            <person name="Liu Z."/>
        </authorList>
    </citation>
    <scope>NUCLEOTIDE SEQUENCE</scope>
    <source>
        <strain evidence="1">ZL_2023a</strain>
        <tissue evidence="1">Muscle</tissue>
    </source>
</reference>